<evidence type="ECO:0000313" key="1">
    <source>
        <dbReference type="EMBL" id="MBZ7987052.1"/>
    </source>
</evidence>
<proteinExistence type="predicted"/>
<dbReference type="EMBL" id="JACGBB010000004">
    <property type="protein sequence ID" value="MBZ7987052.1"/>
    <property type="molecule type" value="Genomic_DNA"/>
</dbReference>
<gene>
    <name evidence="1" type="ORF">AVCANL283_02820</name>
</gene>
<sequence length="330" mass="37380">MNKKAFTMIELTLVIVVLAIVSVVGVQVIRFTYEQRVRTQILNDLEVQSQVAIDYISKNTKNAIRNSIRVKKDYTSNCKNSTDCKFVYNINNDFKTYKVLEWANIDIDKKRAGWWDGINRTKCVIAQTLRADTTGVSKDFSTATGGTATPEPKCFDGSDSGQFLCFAFRHDVRTCNKYMLKPGRKYNRGIYFLGDNITNSNAFIENDLLNLEVKDDTKTSKISFDTKVKNFTITNAYVLVDRINGVKLDNNELKFYTLEWDKDIWSGTGKKSISVTNKYTLVKNVKNFNIQSLGDSIAFTLCLESKKEVSTSLFGTNKTKISVCKSGVML</sequence>
<organism evidence="1 2">
    <name type="scientific">Campylobacter canadensis</name>
    <dbReference type="NCBI Taxonomy" id="449520"/>
    <lineage>
        <taxon>Bacteria</taxon>
        <taxon>Pseudomonadati</taxon>
        <taxon>Campylobacterota</taxon>
        <taxon>Epsilonproteobacteria</taxon>
        <taxon>Campylobacterales</taxon>
        <taxon>Campylobacteraceae</taxon>
        <taxon>Campylobacter</taxon>
    </lineage>
</organism>
<dbReference type="InterPro" id="IPR045584">
    <property type="entry name" value="Pilin-like"/>
</dbReference>
<dbReference type="InterPro" id="IPR012902">
    <property type="entry name" value="N_methyl_site"/>
</dbReference>
<reference evidence="1 2" key="1">
    <citation type="submission" date="2020-07" db="EMBL/GenBank/DDBJ databases">
        <title>Transfer of Campylobacter canadensis to the novel genus Avispirillum gen. nov., that also includes two novel species recovered from migratory waterfowl: Avispirillum anseris sp. nov. and Avispirillum brantae sp. nov.</title>
        <authorList>
            <person name="Miller W.G."/>
            <person name="Chapman M.H."/>
            <person name="Yee E."/>
            <person name="Inglis G.D."/>
        </authorList>
    </citation>
    <scope>NUCLEOTIDE SEQUENCE [LARGE SCALE GENOMIC DNA]</scope>
    <source>
        <strain evidence="1 2">L283</strain>
    </source>
</reference>
<accession>A0ABS7WRU5</accession>
<dbReference type="Proteomes" id="UP000786183">
    <property type="component" value="Unassembled WGS sequence"/>
</dbReference>
<dbReference type="NCBIfam" id="TIGR02532">
    <property type="entry name" value="IV_pilin_GFxxxE"/>
    <property type="match status" value="1"/>
</dbReference>
<evidence type="ECO:0000313" key="2">
    <source>
        <dbReference type="Proteomes" id="UP000786183"/>
    </source>
</evidence>
<dbReference type="RefSeq" id="WP_224325215.1">
    <property type="nucleotide sequence ID" value="NZ_JACGBB010000004.1"/>
</dbReference>
<comment type="caution">
    <text evidence="1">The sequence shown here is derived from an EMBL/GenBank/DDBJ whole genome shotgun (WGS) entry which is preliminary data.</text>
</comment>
<protein>
    <submittedName>
        <fullName evidence="1">Type II secretion system protein</fullName>
    </submittedName>
</protein>
<keyword evidence="2" id="KW-1185">Reference proteome</keyword>
<name>A0ABS7WRU5_9BACT</name>
<dbReference type="SUPFAM" id="SSF54523">
    <property type="entry name" value="Pili subunits"/>
    <property type="match status" value="1"/>
</dbReference>